<evidence type="ECO:0000313" key="2">
    <source>
        <dbReference type="Proteomes" id="UP000547614"/>
    </source>
</evidence>
<accession>A0A839VHP1</accession>
<dbReference type="Proteomes" id="UP000547614">
    <property type="component" value="Unassembled WGS sequence"/>
</dbReference>
<evidence type="ECO:0000313" key="1">
    <source>
        <dbReference type="EMBL" id="MBB3192207.1"/>
    </source>
</evidence>
<reference evidence="1 2" key="1">
    <citation type="submission" date="2020-08" db="EMBL/GenBank/DDBJ databases">
        <title>Genomic Encyclopedia of Type Strains, Phase III (KMG-III): the genomes of soil and plant-associated and newly described type strains.</title>
        <authorList>
            <person name="Whitman W."/>
        </authorList>
    </citation>
    <scope>NUCLEOTIDE SEQUENCE [LARGE SCALE GENOMIC DNA]</scope>
    <source>
        <strain evidence="1 2">CECT 7282</strain>
    </source>
</reference>
<organism evidence="1 2">
    <name type="scientific">Halomonas cerina</name>
    <dbReference type="NCBI Taxonomy" id="447424"/>
    <lineage>
        <taxon>Bacteria</taxon>
        <taxon>Pseudomonadati</taxon>
        <taxon>Pseudomonadota</taxon>
        <taxon>Gammaproteobacteria</taxon>
        <taxon>Oceanospirillales</taxon>
        <taxon>Halomonadaceae</taxon>
        <taxon>Halomonas</taxon>
    </lineage>
</organism>
<name>A0A839VHP1_9GAMM</name>
<keyword evidence="2" id="KW-1185">Reference proteome</keyword>
<sequence length="49" mass="5425">MLKEGRPALRFGAVRQAGLEPNEIASHVTNSLTTFVILVWLQEVCLMAN</sequence>
<comment type="caution">
    <text evidence="1">The sequence shown here is derived from an EMBL/GenBank/DDBJ whole genome shotgun (WGS) entry which is preliminary data.</text>
</comment>
<gene>
    <name evidence="1" type="ORF">FHR94_003491</name>
</gene>
<proteinExistence type="predicted"/>
<protein>
    <submittedName>
        <fullName evidence="1">Uncharacterized protein</fullName>
    </submittedName>
</protein>
<dbReference type="AlphaFoldDB" id="A0A839VHP1"/>
<dbReference type="EMBL" id="JACHXP010000023">
    <property type="protein sequence ID" value="MBB3192207.1"/>
    <property type="molecule type" value="Genomic_DNA"/>
</dbReference>